<dbReference type="GO" id="GO:0004834">
    <property type="term" value="F:tryptophan synthase activity"/>
    <property type="evidence" value="ECO:0007669"/>
    <property type="project" value="UniProtKB-UniRule"/>
</dbReference>
<dbReference type="NCBIfam" id="TIGR00262">
    <property type="entry name" value="trpA"/>
    <property type="match status" value="1"/>
</dbReference>
<comment type="pathway">
    <text evidence="2 9">Amino-acid biosynthesis; L-tryptophan biosynthesis; L-tryptophan from chorismate: step 5/5.</text>
</comment>
<dbReference type="EMBL" id="VNJK01000001">
    <property type="protein sequence ID" value="TVX94414.1"/>
    <property type="molecule type" value="Genomic_DNA"/>
</dbReference>
<protein>
    <recommendedName>
        <fullName evidence="9">Tryptophan synthase alpha chain</fullName>
        <ecNumber evidence="9">4.2.1.20</ecNumber>
    </recommendedName>
</protein>
<keyword evidence="12" id="KW-1185">Reference proteome</keyword>
<accession>A0A559J3F7</accession>
<evidence type="ECO:0000256" key="3">
    <source>
        <dbReference type="ARBA" id="ARBA00011270"/>
    </source>
</evidence>
<name>A0A559J3F7_9BACL</name>
<feature type="active site" description="Proton acceptor" evidence="9">
    <location>
        <position position="49"/>
    </location>
</feature>
<dbReference type="EC" id="4.2.1.20" evidence="9"/>
<dbReference type="UniPathway" id="UPA00035">
    <property type="reaction ID" value="UER00044"/>
</dbReference>
<dbReference type="GO" id="GO:0005829">
    <property type="term" value="C:cytosol"/>
    <property type="evidence" value="ECO:0007669"/>
    <property type="project" value="TreeGrafter"/>
</dbReference>
<evidence type="ECO:0000256" key="2">
    <source>
        <dbReference type="ARBA" id="ARBA00004733"/>
    </source>
</evidence>
<comment type="subunit">
    <text evidence="3 9">Tetramer of two alpha and two beta chains.</text>
</comment>
<dbReference type="Gene3D" id="3.20.20.70">
    <property type="entry name" value="Aldolase class I"/>
    <property type="match status" value="1"/>
</dbReference>
<dbReference type="Pfam" id="PF00290">
    <property type="entry name" value="Trp_syntA"/>
    <property type="match status" value="1"/>
</dbReference>
<dbReference type="PANTHER" id="PTHR43406:SF1">
    <property type="entry name" value="TRYPTOPHAN SYNTHASE ALPHA CHAIN, CHLOROPLASTIC"/>
    <property type="match status" value="1"/>
</dbReference>
<comment type="caution">
    <text evidence="11">The sequence shown here is derived from an EMBL/GenBank/DDBJ whole genome shotgun (WGS) entry which is preliminary data.</text>
</comment>
<sequence length="271" mass="29164">MSRIEKTFAQLREKEEGALIMYIPVGYPNLEISESLIRAIAESGADIIELGVPYADPLADGPTIQEACLQAVNNGTNLDICLETVSKLRASGIDTPIVFMGYCNSFLAYGLERLAVQAVEAGVDGFIIPDLPSTMAQPWVQKFEPHGLDLIFFLAPTTSEERAAAVVKQGSGFLYCISVAGVTGVRQSLPDELPGFIQQIRKQSTLPLAVGFGISNEQHVKEVSGYADGAIVGSALIQIIKQASPETVEQDVRAFVHQLKNATRSVAAERV</sequence>
<keyword evidence="4 9" id="KW-0028">Amino-acid biosynthesis</keyword>
<dbReference type="FunFam" id="3.20.20.70:FF:000037">
    <property type="entry name" value="Tryptophan synthase alpha chain"/>
    <property type="match status" value="1"/>
</dbReference>
<dbReference type="Proteomes" id="UP000318102">
    <property type="component" value="Unassembled WGS sequence"/>
</dbReference>
<evidence type="ECO:0000313" key="12">
    <source>
        <dbReference type="Proteomes" id="UP000318102"/>
    </source>
</evidence>
<keyword evidence="5 9" id="KW-0822">Tryptophan biosynthesis</keyword>
<dbReference type="InterPro" id="IPR002028">
    <property type="entry name" value="Trp_synthase_suA"/>
</dbReference>
<comment type="similarity">
    <text evidence="9 10">Belongs to the TrpA family.</text>
</comment>
<evidence type="ECO:0000256" key="9">
    <source>
        <dbReference type="HAMAP-Rule" id="MF_00131"/>
    </source>
</evidence>
<organism evidence="11 12">
    <name type="scientific">Paenibacillus agilis</name>
    <dbReference type="NCBI Taxonomy" id="3020863"/>
    <lineage>
        <taxon>Bacteria</taxon>
        <taxon>Bacillati</taxon>
        <taxon>Bacillota</taxon>
        <taxon>Bacilli</taxon>
        <taxon>Bacillales</taxon>
        <taxon>Paenibacillaceae</taxon>
        <taxon>Paenibacillus</taxon>
    </lineage>
</organism>
<dbReference type="InterPro" id="IPR013785">
    <property type="entry name" value="Aldolase_TIM"/>
</dbReference>
<evidence type="ECO:0000313" key="11">
    <source>
        <dbReference type="EMBL" id="TVX94414.1"/>
    </source>
</evidence>
<dbReference type="PANTHER" id="PTHR43406">
    <property type="entry name" value="TRYPTOPHAN SYNTHASE, ALPHA CHAIN"/>
    <property type="match status" value="1"/>
</dbReference>
<keyword evidence="6 9" id="KW-0057">Aromatic amino acid biosynthesis</keyword>
<evidence type="ECO:0000256" key="6">
    <source>
        <dbReference type="ARBA" id="ARBA00023141"/>
    </source>
</evidence>
<dbReference type="RefSeq" id="WP_144991519.1">
    <property type="nucleotide sequence ID" value="NZ_VNJK01000001.1"/>
</dbReference>
<dbReference type="HAMAP" id="MF_00131">
    <property type="entry name" value="Trp_synth_alpha"/>
    <property type="match status" value="1"/>
</dbReference>
<evidence type="ECO:0000256" key="7">
    <source>
        <dbReference type="ARBA" id="ARBA00023239"/>
    </source>
</evidence>
<dbReference type="OrthoDB" id="9804578at2"/>
<evidence type="ECO:0000256" key="8">
    <source>
        <dbReference type="ARBA" id="ARBA00049047"/>
    </source>
</evidence>
<dbReference type="AlphaFoldDB" id="A0A559J3F7"/>
<feature type="active site" description="Proton acceptor" evidence="9">
    <location>
        <position position="60"/>
    </location>
</feature>
<reference evidence="11 12" key="1">
    <citation type="submission" date="2019-07" db="EMBL/GenBank/DDBJ databases">
        <authorList>
            <person name="Kim J."/>
        </authorList>
    </citation>
    <scope>NUCLEOTIDE SEQUENCE [LARGE SCALE GENOMIC DNA]</scope>
    <source>
        <strain evidence="11 12">N4</strain>
    </source>
</reference>
<keyword evidence="7 9" id="KW-0456">Lyase</keyword>
<gene>
    <name evidence="9" type="primary">trpA</name>
    <name evidence="11" type="ORF">FPZ44_15945</name>
</gene>
<dbReference type="CDD" id="cd04724">
    <property type="entry name" value="Tryptophan_synthase_alpha"/>
    <property type="match status" value="1"/>
</dbReference>
<dbReference type="SUPFAM" id="SSF51366">
    <property type="entry name" value="Ribulose-phoshate binding barrel"/>
    <property type="match status" value="1"/>
</dbReference>
<proteinExistence type="inferred from homology"/>
<comment type="function">
    <text evidence="1 9">The alpha subunit is responsible for the aldol cleavage of indoleglycerol phosphate to indole and glyceraldehyde 3-phosphate.</text>
</comment>
<evidence type="ECO:0000256" key="4">
    <source>
        <dbReference type="ARBA" id="ARBA00022605"/>
    </source>
</evidence>
<evidence type="ECO:0000256" key="5">
    <source>
        <dbReference type="ARBA" id="ARBA00022822"/>
    </source>
</evidence>
<evidence type="ECO:0000256" key="10">
    <source>
        <dbReference type="RuleBase" id="RU003662"/>
    </source>
</evidence>
<comment type="catalytic activity">
    <reaction evidence="8 9">
        <text>(1S,2R)-1-C-(indol-3-yl)glycerol 3-phosphate + L-serine = D-glyceraldehyde 3-phosphate + L-tryptophan + H2O</text>
        <dbReference type="Rhea" id="RHEA:10532"/>
        <dbReference type="ChEBI" id="CHEBI:15377"/>
        <dbReference type="ChEBI" id="CHEBI:33384"/>
        <dbReference type="ChEBI" id="CHEBI:57912"/>
        <dbReference type="ChEBI" id="CHEBI:58866"/>
        <dbReference type="ChEBI" id="CHEBI:59776"/>
        <dbReference type="EC" id="4.2.1.20"/>
    </reaction>
</comment>
<evidence type="ECO:0000256" key="1">
    <source>
        <dbReference type="ARBA" id="ARBA00003365"/>
    </source>
</evidence>
<dbReference type="InterPro" id="IPR011060">
    <property type="entry name" value="RibuloseP-bd_barrel"/>
</dbReference>